<sequence length="58" mass="6563">MDEPPVRPSARTLALDRPFAYVRAALSSRFFHGRRALSLVAGVFAWRRERGFESPLCA</sequence>
<dbReference type="HOGENOM" id="CLU_2970527_0_0_4"/>
<protein>
    <submittedName>
        <fullName evidence="1">Uncharacterized protein</fullName>
    </submittedName>
</protein>
<organism evidence="1 2">
    <name type="scientific">Burkholderia mallei (strain ATCC 23344)</name>
    <dbReference type="NCBI Taxonomy" id="243160"/>
    <lineage>
        <taxon>Bacteria</taxon>
        <taxon>Pseudomonadati</taxon>
        <taxon>Pseudomonadota</taxon>
        <taxon>Betaproteobacteria</taxon>
        <taxon>Burkholderiales</taxon>
        <taxon>Burkholderiaceae</taxon>
        <taxon>Burkholderia</taxon>
        <taxon>pseudomallei group</taxon>
    </lineage>
</organism>
<dbReference type="Proteomes" id="UP000006693">
    <property type="component" value="Chromosome 1"/>
</dbReference>
<accession>A0A0H2WIQ8</accession>
<keyword evidence="2" id="KW-1185">Reference proteome</keyword>
<dbReference type="KEGG" id="bma:BMA0861"/>
<reference evidence="1 2" key="1">
    <citation type="journal article" date="2004" name="Proc. Natl. Acad. Sci. U.S.A.">
        <title>Structural flexibility in the Burkholderia mallei genome.</title>
        <authorList>
            <person name="Nierman W.C."/>
            <person name="DeShazer D."/>
            <person name="Kim H.S."/>
            <person name="Tettelin H."/>
            <person name="Nelson K.E."/>
            <person name="Feldblyum T."/>
            <person name="Ulrich R.L."/>
            <person name="Ronning C.M."/>
            <person name="Brinkac L.M."/>
            <person name="Daugherty S.C."/>
            <person name="Davidsen T.D."/>
            <person name="Deboy R.T."/>
            <person name="Dimitrov G."/>
            <person name="Dodson R.J."/>
            <person name="Durkin A.S."/>
            <person name="Gwinn M.L."/>
            <person name="Haft D.H."/>
            <person name="Khouri H."/>
            <person name="Kolonay J.F."/>
            <person name="Madupu R."/>
            <person name="Mohammoud Y."/>
            <person name="Nelson W.C."/>
            <person name="Radune D."/>
            <person name="Romero C.M."/>
            <person name="Sarria S."/>
            <person name="Selengut J."/>
            <person name="Shamblin C."/>
            <person name="Sullivan S.A."/>
            <person name="White O."/>
            <person name="Yu Y."/>
            <person name="Zafar N."/>
            <person name="Zhou L."/>
            <person name="Fraser C.M."/>
        </authorList>
    </citation>
    <scope>NUCLEOTIDE SEQUENCE [LARGE SCALE GENOMIC DNA]</scope>
    <source>
        <strain evidence="1 2">ATCC 23344</strain>
    </source>
</reference>
<proteinExistence type="predicted"/>
<dbReference type="EMBL" id="CP000010">
    <property type="protein sequence ID" value="AAU49121.1"/>
    <property type="molecule type" value="Genomic_DNA"/>
</dbReference>
<evidence type="ECO:0000313" key="2">
    <source>
        <dbReference type="Proteomes" id="UP000006693"/>
    </source>
</evidence>
<dbReference type="AlphaFoldDB" id="A0A0H2WIQ8"/>
<evidence type="ECO:0000313" key="1">
    <source>
        <dbReference type="EMBL" id="AAU49121.1"/>
    </source>
</evidence>
<dbReference type="PATRIC" id="fig|243160.12.peg.892"/>
<gene>
    <name evidence="1" type="ordered locus">BMA0861</name>
</gene>
<name>A0A0H2WIQ8_BURMA</name>